<reference evidence="2" key="1">
    <citation type="journal article" date="2019" name="Int. J. Syst. Evol. Microbiol.">
        <title>The Global Catalogue of Microorganisms (GCM) 10K type strain sequencing project: providing services to taxonomists for standard genome sequencing and annotation.</title>
        <authorList>
            <consortium name="The Broad Institute Genomics Platform"/>
            <consortium name="The Broad Institute Genome Sequencing Center for Infectious Disease"/>
            <person name="Wu L."/>
            <person name="Ma J."/>
        </authorList>
    </citation>
    <scope>NUCLEOTIDE SEQUENCE [LARGE SCALE GENOMIC DNA]</scope>
    <source>
        <strain evidence="2">TISTR 2466</strain>
    </source>
</reference>
<name>A0ABW5S868_9BACL</name>
<dbReference type="Pfam" id="PF05135">
    <property type="entry name" value="Phage_connect_1"/>
    <property type="match status" value="1"/>
</dbReference>
<dbReference type="InterPro" id="IPR021146">
    <property type="entry name" value="Phage_gp6-like_head-tail"/>
</dbReference>
<gene>
    <name evidence="1" type="ORF">ACFSUE_14025</name>
</gene>
<keyword evidence="2" id="KW-1185">Reference proteome</keyword>
<accession>A0ABW5S868</accession>
<dbReference type="EMBL" id="JBHUMQ010000030">
    <property type="protein sequence ID" value="MFD2694730.1"/>
    <property type="molecule type" value="Genomic_DNA"/>
</dbReference>
<proteinExistence type="predicted"/>
<dbReference type="RefSeq" id="WP_253065692.1">
    <property type="nucleotide sequence ID" value="NZ_JAMXWM010000078.1"/>
</dbReference>
<dbReference type="Proteomes" id="UP001597399">
    <property type="component" value="Unassembled WGS sequence"/>
</dbReference>
<organism evidence="1 2">
    <name type="scientific">Sporolactobacillus shoreicorticis</name>
    <dbReference type="NCBI Taxonomy" id="1923877"/>
    <lineage>
        <taxon>Bacteria</taxon>
        <taxon>Bacillati</taxon>
        <taxon>Bacillota</taxon>
        <taxon>Bacilli</taxon>
        <taxon>Bacillales</taxon>
        <taxon>Sporolactobacillaceae</taxon>
        <taxon>Sporolactobacillus</taxon>
    </lineage>
</organism>
<evidence type="ECO:0000313" key="1">
    <source>
        <dbReference type="EMBL" id="MFD2694730.1"/>
    </source>
</evidence>
<protein>
    <submittedName>
        <fullName evidence="1">Phage head-tail connector protein</fullName>
    </submittedName>
</protein>
<evidence type="ECO:0000313" key="2">
    <source>
        <dbReference type="Proteomes" id="UP001597399"/>
    </source>
</evidence>
<comment type="caution">
    <text evidence="1">The sequence shown here is derived from an EMBL/GenBank/DDBJ whole genome shotgun (WGS) entry which is preliminary data.</text>
</comment>
<sequence length="108" mass="12504">MAITDRVKIRLPEIKDDLLDELSKTATDRINLRLGLTEFPTELESVAVEVVCAMYNRSYHEGVKAENVDTFSISFVDDILQEYDADFRRYLAMKEKQENVNKGVVRFL</sequence>